<sequence length="125" mass="14141">MDHIPYGDALRHLHGRNTTFIAAAPVPTDSISRLVERMGWKFPFYSSLGLFDQADKSGDEVSWRPVDGAFALEVFFKDDNGTIYHTYETYNRGVEALLGTFALLDLTPLGRDDQGNQLRLHDEYS</sequence>
<name>A0AA38XIX8_9EURO</name>
<keyword evidence="2" id="KW-1185">Reference proteome</keyword>
<dbReference type="EMBL" id="JAPDRK010000003">
    <property type="protein sequence ID" value="KAJ9614307.1"/>
    <property type="molecule type" value="Genomic_DNA"/>
</dbReference>
<evidence type="ECO:0000313" key="1">
    <source>
        <dbReference type="EMBL" id="KAJ9614307.1"/>
    </source>
</evidence>
<reference evidence="1" key="1">
    <citation type="submission" date="2022-10" db="EMBL/GenBank/DDBJ databases">
        <title>Culturing micro-colonial fungi from biological soil crusts in the Mojave desert and describing Neophaeococcomyces mojavensis, and introducing the new genera and species Taxawa tesnikishii.</title>
        <authorList>
            <person name="Kurbessoian T."/>
            <person name="Stajich J.E."/>
        </authorList>
    </citation>
    <scope>NUCLEOTIDE SEQUENCE</scope>
    <source>
        <strain evidence="1">TK_41</strain>
    </source>
</reference>
<comment type="caution">
    <text evidence="1">The sequence shown here is derived from an EMBL/GenBank/DDBJ whole genome shotgun (WGS) entry which is preliminary data.</text>
</comment>
<dbReference type="Pfam" id="PF05988">
    <property type="entry name" value="DUF899"/>
    <property type="match status" value="1"/>
</dbReference>
<organism evidence="1 2">
    <name type="scientific">Cladophialophora chaetospira</name>
    <dbReference type="NCBI Taxonomy" id="386627"/>
    <lineage>
        <taxon>Eukaryota</taxon>
        <taxon>Fungi</taxon>
        <taxon>Dikarya</taxon>
        <taxon>Ascomycota</taxon>
        <taxon>Pezizomycotina</taxon>
        <taxon>Eurotiomycetes</taxon>
        <taxon>Chaetothyriomycetidae</taxon>
        <taxon>Chaetothyriales</taxon>
        <taxon>Herpotrichiellaceae</taxon>
        <taxon>Cladophialophora</taxon>
    </lineage>
</organism>
<dbReference type="AlphaFoldDB" id="A0AA38XIX8"/>
<dbReference type="InterPro" id="IPR010296">
    <property type="entry name" value="DUF899_thioredox"/>
</dbReference>
<gene>
    <name evidence="1" type="ORF">H2200_002443</name>
</gene>
<accession>A0AA38XIX8</accession>
<evidence type="ECO:0000313" key="2">
    <source>
        <dbReference type="Proteomes" id="UP001172673"/>
    </source>
</evidence>
<proteinExistence type="predicted"/>
<dbReference type="Proteomes" id="UP001172673">
    <property type="component" value="Unassembled WGS sequence"/>
</dbReference>
<protein>
    <submittedName>
        <fullName evidence="1">Uncharacterized protein</fullName>
    </submittedName>
</protein>